<name>A0A6V7NN99_ANACO</name>
<feature type="compositionally biased region" description="Basic and acidic residues" evidence="1">
    <location>
        <begin position="203"/>
        <end position="225"/>
    </location>
</feature>
<sequence>MQDPFPIIPSCFFPSDGGHDHNNRHHFADDVDPAAIATAAKPGRSVVASVYRTKIGGRCRPITITWCRDLLATASPSPSEHPILLLLLPLPMPPIPRQSTAKSSCGRGSSGAGTARSASSPAGRPSKCFGTSGARNSAGSRSRSRATTSRWRRTAIWRCSSETSGKKPTESPAASRPRSKPHWSPEKNTSSGERPSRRAPNSTRREDPTRSRSMEIPGEPEHNRVQGEGGGVLGRAQLALQPGVAARAVHIQADSDDACSSTSSSSSATLSSLLSSSPSPTEKKKSSSISSSAAAAAAAGVEGCSGTACFSTLGSWIDDHGWDMHA</sequence>
<proteinExistence type="predicted"/>
<evidence type="ECO:0000256" key="1">
    <source>
        <dbReference type="SAM" id="MobiDB-lite"/>
    </source>
</evidence>
<feature type="region of interest" description="Disordered" evidence="1">
    <location>
        <begin position="97"/>
        <end position="229"/>
    </location>
</feature>
<dbReference type="AlphaFoldDB" id="A0A6V7NN99"/>
<reference evidence="2" key="1">
    <citation type="submission" date="2020-07" db="EMBL/GenBank/DDBJ databases">
        <authorList>
            <person name="Lin J."/>
        </authorList>
    </citation>
    <scope>NUCLEOTIDE SEQUENCE</scope>
</reference>
<organism evidence="2">
    <name type="scientific">Ananas comosus var. bracteatus</name>
    <name type="common">red pineapple</name>
    <dbReference type="NCBI Taxonomy" id="296719"/>
    <lineage>
        <taxon>Eukaryota</taxon>
        <taxon>Viridiplantae</taxon>
        <taxon>Streptophyta</taxon>
        <taxon>Embryophyta</taxon>
        <taxon>Tracheophyta</taxon>
        <taxon>Spermatophyta</taxon>
        <taxon>Magnoliopsida</taxon>
        <taxon>Liliopsida</taxon>
        <taxon>Poales</taxon>
        <taxon>Bromeliaceae</taxon>
        <taxon>Bromelioideae</taxon>
        <taxon>Ananas</taxon>
    </lineage>
</organism>
<feature type="compositionally biased region" description="Low complexity" evidence="1">
    <location>
        <begin position="101"/>
        <end position="149"/>
    </location>
</feature>
<dbReference type="EMBL" id="LR862140">
    <property type="protein sequence ID" value="CAD1820069.1"/>
    <property type="molecule type" value="Genomic_DNA"/>
</dbReference>
<feature type="compositionally biased region" description="Low complexity" evidence="1">
    <location>
        <begin position="287"/>
        <end position="296"/>
    </location>
</feature>
<evidence type="ECO:0000313" key="2">
    <source>
        <dbReference type="EMBL" id="CAD1820069.1"/>
    </source>
</evidence>
<feature type="region of interest" description="Disordered" evidence="1">
    <location>
        <begin position="256"/>
        <end position="296"/>
    </location>
</feature>
<accession>A0A6V7NN99</accession>
<feature type="compositionally biased region" description="Low complexity" evidence="1">
    <location>
        <begin position="258"/>
        <end position="280"/>
    </location>
</feature>
<protein>
    <submittedName>
        <fullName evidence="2">Uncharacterized protein</fullName>
    </submittedName>
</protein>
<gene>
    <name evidence="2" type="ORF">CB5_LOCUS3280</name>
</gene>